<protein>
    <submittedName>
        <fullName evidence="2">Uncharacterized protein</fullName>
    </submittedName>
</protein>
<dbReference type="RefSeq" id="WP_219799481.1">
    <property type="nucleotide sequence ID" value="NZ_CP080095.1"/>
</dbReference>
<keyword evidence="1" id="KW-0812">Transmembrane</keyword>
<accession>A0ABX8UMH6</accession>
<proteinExistence type="predicted"/>
<name>A0ABX8UMH6_9BURK</name>
<organism evidence="2 3">
    <name type="scientific">Paraburkholderia edwinii</name>
    <dbReference type="NCBI Taxonomy" id="2861782"/>
    <lineage>
        <taxon>Bacteria</taxon>
        <taxon>Pseudomonadati</taxon>
        <taxon>Pseudomonadota</taxon>
        <taxon>Betaproteobacteria</taxon>
        <taxon>Burkholderiales</taxon>
        <taxon>Burkholderiaceae</taxon>
        <taxon>Paraburkholderia</taxon>
    </lineage>
</organism>
<evidence type="ECO:0000313" key="2">
    <source>
        <dbReference type="EMBL" id="QYD70154.1"/>
    </source>
</evidence>
<dbReference type="EMBL" id="CP080095">
    <property type="protein sequence ID" value="QYD70154.1"/>
    <property type="molecule type" value="Genomic_DNA"/>
</dbReference>
<gene>
    <name evidence="2" type="ORF">KZJ38_07565</name>
</gene>
<keyword evidence="1" id="KW-1133">Transmembrane helix</keyword>
<dbReference type="Proteomes" id="UP000826462">
    <property type="component" value="Chromosome 1"/>
</dbReference>
<reference evidence="2 3" key="1">
    <citation type="submission" date="2021-07" db="EMBL/GenBank/DDBJ databases">
        <title>Paraburkholderia edwinii protects Aspergillus sp. from phenazines by acting as a toxin sponge.</title>
        <authorList>
            <person name="Dahlstrom K.M."/>
            <person name="Newman D.K."/>
        </authorList>
    </citation>
    <scope>NUCLEOTIDE SEQUENCE [LARGE SCALE GENOMIC DNA]</scope>
    <source>
        <strain evidence="2 3">Pe01</strain>
    </source>
</reference>
<keyword evidence="1" id="KW-0472">Membrane</keyword>
<sequence>MEAGDITELFKTGGKCVAGFTIGHLTGEQIITALTVAYLVGQCIVLAPKVWATVKKLFKRTSNVESNTGGSE</sequence>
<keyword evidence="3" id="KW-1185">Reference proteome</keyword>
<feature type="transmembrane region" description="Helical" evidence="1">
    <location>
        <begin position="30"/>
        <end position="52"/>
    </location>
</feature>
<evidence type="ECO:0000256" key="1">
    <source>
        <dbReference type="SAM" id="Phobius"/>
    </source>
</evidence>
<evidence type="ECO:0000313" key="3">
    <source>
        <dbReference type="Proteomes" id="UP000826462"/>
    </source>
</evidence>